<dbReference type="STRING" id="1544416.Cocul_00378"/>
<feature type="region of interest" description="Disordered" evidence="1">
    <location>
        <begin position="178"/>
        <end position="197"/>
    </location>
</feature>
<evidence type="ECO:0000313" key="2">
    <source>
        <dbReference type="EMBL" id="KQB85240.1"/>
    </source>
</evidence>
<dbReference type="Proteomes" id="UP000050517">
    <property type="component" value="Unassembled WGS sequence"/>
</dbReference>
<sequence>MLLAAGTVHLLCTPMVQAETPEQRCQRETAAWNSTQEALWRATHPGQEPGPGAWPGYVCVGGPDIPGTSGDTEQGNGVSDDLGGVPSPAEQDSGTGHQRVHRWEDDATPPGRVHRYEGFGPRESEYSQDMRLGGLGETSRGNQGGAAPVSSAPGDGTMGPGGARSNVPQVPSWEITVPEPVDTHGATGTESRRVRVVEDQQGRTVVVDDAGRATGEVIVSDPATGRNIAVARDESLAGQLFEVLDEAGAPLRNENELTTARSETPAAPHEESGRTSGDEQENRPATGAPGEGLLGTAGAVAGAAAVVARRVRRRDGSHRADIDWGGGRKQSLVLLEGPNSPREHVFDMDVPPGGRLSKNADGSVDVLDAQGNVVEHVQAPWAYDASGRKVPTWYEVGEDNRLVQIVDPQRTTALPVVADPDRKKARASAYKSKSAGGGKRPPRQKIKGIGQPPSSQKGSGKPTATAPKPSTPKPSAKPSPKPQQPVKQPEVKTLPPGSPRQKIKGVGYPPQSTAKNDPLASGRNILNVPPADPEKASVVPEGQYKPIQMFNQDGTVNPNYQNNFPKKVDSQGKDGNLDKHVRPGKNPLPPDYSQVGKPLPPNAPRRKITAVGGPQPDPYAQEQGGKGNNAAQNQKLTKDSSGKNEEENKGFRTKVKDAIRAGGKKLTNGKMVT</sequence>
<feature type="compositionally biased region" description="Pro residues" evidence="1">
    <location>
        <begin position="469"/>
        <end position="483"/>
    </location>
</feature>
<evidence type="ECO:0000256" key="1">
    <source>
        <dbReference type="SAM" id="MobiDB-lite"/>
    </source>
</evidence>
<dbReference type="PATRIC" id="fig|1544416.3.peg.382"/>
<dbReference type="AlphaFoldDB" id="A0A0Q1AEZ5"/>
<comment type="caution">
    <text evidence="2">The sequence shown here is derived from an EMBL/GenBank/DDBJ whole genome shotgun (WGS) entry which is preliminary data.</text>
</comment>
<proteinExistence type="predicted"/>
<reference evidence="2 3" key="1">
    <citation type="submission" date="2015-10" db="EMBL/GenBank/DDBJ databases">
        <title>Corynebacteirum lowii and Corynebacterium oculi species nova, derived from human clinical disease and and emended description of Corynebacterium mastiditis.</title>
        <authorList>
            <person name="Bernard K."/>
            <person name="Pacheco A.L."/>
            <person name="Mcdougall C."/>
            <person name="Burtx T."/>
            <person name="Weibe D."/>
            <person name="Tyler S."/>
            <person name="Olson A.B."/>
            <person name="Cnockaert M."/>
            <person name="Eguchi H."/>
            <person name="Kuwahara T."/>
            <person name="Nakayama-Imaohji H."/>
            <person name="Boudewijins M."/>
            <person name="Van Hoecke F."/>
            <person name="Bernier A.-M."/>
            <person name="Vandamme P."/>
        </authorList>
    </citation>
    <scope>NUCLEOTIDE SEQUENCE [LARGE SCALE GENOMIC DNA]</scope>
    <source>
        <strain evidence="2 3">NML 130210</strain>
    </source>
</reference>
<feature type="compositionally biased region" description="Basic and acidic residues" evidence="1">
    <location>
        <begin position="636"/>
        <end position="659"/>
    </location>
</feature>
<gene>
    <name evidence="2" type="ORF">Cocul_00378</name>
</gene>
<dbReference type="OrthoDB" id="4412570at2"/>
<dbReference type="RefSeq" id="WP_150114299.1">
    <property type="nucleotide sequence ID" value="NZ_LKST01000001.1"/>
</dbReference>
<protein>
    <submittedName>
        <fullName evidence="2">Uncharacterized protein</fullName>
    </submittedName>
</protein>
<evidence type="ECO:0000313" key="3">
    <source>
        <dbReference type="Proteomes" id="UP000050517"/>
    </source>
</evidence>
<organism evidence="2 3">
    <name type="scientific">Corynebacterium oculi</name>
    <dbReference type="NCBI Taxonomy" id="1544416"/>
    <lineage>
        <taxon>Bacteria</taxon>
        <taxon>Bacillati</taxon>
        <taxon>Actinomycetota</taxon>
        <taxon>Actinomycetes</taxon>
        <taxon>Mycobacteriales</taxon>
        <taxon>Corynebacteriaceae</taxon>
        <taxon>Corynebacterium</taxon>
    </lineage>
</organism>
<feature type="compositionally biased region" description="Basic and acidic residues" evidence="1">
    <location>
        <begin position="268"/>
        <end position="282"/>
    </location>
</feature>
<feature type="compositionally biased region" description="Basic and acidic residues" evidence="1">
    <location>
        <begin position="566"/>
        <end position="581"/>
    </location>
</feature>
<feature type="region of interest" description="Disordered" evidence="1">
    <location>
        <begin position="63"/>
        <end position="171"/>
    </location>
</feature>
<keyword evidence="3" id="KW-1185">Reference proteome</keyword>
<feature type="region of interest" description="Disordered" evidence="1">
    <location>
        <begin position="414"/>
        <end position="673"/>
    </location>
</feature>
<name>A0A0Q1AEZ5_9CORY</name>
<feature type="region of interest" description="Disordered" evidence="1">
    <location>
        <begin position="247"/>
        <end position="295"/>
    </location>
</feature>
<feature type="compositionally biased region" description="Basic and acidic residues" evidence="1">
    <location>
        <begin position="114"/>
        <end position="125"/>
    </location>
</feature>
<accession>A0A0Q1AEZ5</accession>
<feature type="compositionally biased region" description="Polar residues" evidence="1">
    <location>
        <begin position="549"/>
        <end position="564"/>
    </location>
</feature>
<dbReference type="EMBL" id="LKST01000001">
    <property type="protein sequence ID" value="KQB85240.1"/>
    <property type="molecule type" value="Genomic_DNA"/>
</dbReference>